<evidence type="ECO:0000313" key="2">
    <source>
        <dbReference type="EMBL" id="QJA76087.1"/>
    </source>
</evidence>
<proteinExistence type="predicted"/>
<accession>A0A6H1Z708</accession>
<organism evidence="1">
    <name type="scientific">viral metagenome</name>
    <dbReference type="NCBI Taxonomy" id="1070528"/>
    <lineage>
        <taxon>unclassified sequences</taxon>
        <taxon>metagenomes</taxon>
        <taxon>organismal metagenomes</taxon>
    </lineage>
</organism>
<evidence type="ECO:0000313" key="1">
    <source>
        <dbReference type="EMBL" id="QJA43241.1"/>
    </source>
</evidence>
<protein>
    <submittedName>
        <fullName evidence="1">Uncharacterized protein</fullName>
    </submittedName>
</protein>
<gene>
    <name evidence="2" type="ORF">MM415A01581_0004</name>
    <name evidence="1" type="ORF">MM415B00324_0071</name>
</gene>
<dbReference type="EMBL" id="MT142204">
    <property type="protein sequence ID" value="QJA76087.1"/>
    <property type="molecule type" value="Genomic_DNA"/>
</dbReference>
<name>A0A6H1Z708_9ZZZZ</name>
<dbReference type="EMBL" id="MT141562">
    <property type="protein sequence ID" value="QJA43241.1"/>
    <property type="molecule type" value="Genomic_DNA"/>
</dbReference>
<reference evidence="1" key="1">
    <citation type="submission" date="2020-03" db="EMBL/GenBank/DDBJ databases">
        <title>The deep terrestrial virosphere.</title>
        <authorList>
            <person name="Holmfeldt K."/>
            <person name="Nilsson E."/>
            <person name="Simone D."/>
            <person name="Lopez-Fernandez M."/>
            <person name="Wu X."/>
            <person name="de Brujin I."/>
            <person name="Lundin D."/>
            <person name="Andersson A."/>
            <person name="Bertilsson S."/>
            <person name="Dopson M."/>
        </authorList>
    </citation>
    <scope>NUCLEOTIDE SEQUENCE</scope>
    <source>
        <strain evidence="2">MM415A01581</strain>
        <strain evidence="1">MM415B00324</strain>
    </source>
</reference>
<sequence length="82" mass="9753">MNGYLSKRLEKAYQEIAALKTELNSWENWGGDTMTESNNMEKKGYANYDIWKKYGSDPDFRAEYEVFLDDLNKEVDERRDAR</sequence>
<dbReference type="AlphaFoldDB" id="A0A6H1Z708"/>